<feature type="region of interest" description="Disordered" evidence="2">
    <location>
        <begin position="246"/>
        <end position="277"/>
    </location>
</feature>
<feature type="domain" description="BPTI/Kunitz inhibitor" evidence="3">
    <location>
        <begin position="1188"/>
        <end position="1235"/>
    </location>
</feature>
<keyword evidence="6" id="KW-1185">Reference proteome</keyword>
<dbReference type="Gene3D" id="4.10.410.10">
    <property type="entry name" value="Pancreatic trypsin inhibitor Kunitz domain"/>
    <property type="match status" value="9"/>
</dbReference>
<evidence type="ECO:0000259" key="3">
    <source>
        <dbReference type="PROSITE" id="PS50279"/>
    </source>
</evidence>
<protein>
    <recommendedName>
        <fullName evidence="7">Papilin</fullName>
    </recommendedName>
</protein>
<dbReference type="SMART" id="SM00131">
    <property type="entry name" value="KU"/>
    <property type="match status" value="9"/>
</dbReference>
<feature type="compositionally biased region" description="Polar residues" evidence="2">
    <location>
        <begin position="1273"/>
        <end position="1283"/>
    </location>
</feature>
<organism evidence="5 6">
    <name type="scientific">Fasciolopsis buskii</name>
    <dbReference type="NCBI Taxonomy" id="27845"/>
    <lineage>
        <taxon>Eukaryota</taxon>
        <taxon>Metazoa</taxon>
        <taxon>Spiralia</taxon>
        <taxon>Lophotrochozoa</taxon>
        <taxon>Platyhelminthes</taxon>
        <taxon>Trematoda</taxon>
        <taxon>Digenea</taxon>
        <taxon>Plagiorchiida</taxon>
        <taxon>Echinostomata</taxon>
        <taxon>Echinostomatoidea</taxon>
        <taxon>Fasciolidae</taxon>
        <taxon>Fasciolopsis</taxon>
    </lineage>
</organism>
<feature type="compositionally biased region" description="Basic and acidic residues" evidence="2">
    <location>
        <begin position="1249"/>
        <end position="1264"/>
    </location>
</feature>
<evidence type="ECO:0000256" key="1">
    <source>
        <dbReference type="ARBA" id="ARBA00023157"/>
    </source>
</evidence>
<feature type="region of interest" description="Disordered" evidence="2">
    <location>
        <begin position="201"/>
        <end position="226"/>
    </location>
</feature>
<dbReference type="SUPFAM" id="SSF48726">
    <property type="entry name" value="Immunoglobulin"/>
    <property type="match status" value="1"/>
</dbReference>
<evidence type="ECO:0000256" key="2">
    <source>
        <dbReference type="SAM" id="MobiDB-lite"/>
    </source>
</evidence>
<dbReference type="Pfam" id="PF00014">
    <property type="entry name" value="Kunitz_BPTI"/>
    <property type="match status" value="7"/>
</dbReference>
<dbReference type="PANTHER" id="PTHR10083">
    <property type="entry name" value="KUNITZ-TYPE PROTEASE INHIBITOR-RELATED"/>
    <property type="match status" value="1"/>
</dbReference>
<sequence length="1793" mass="201916">MYWRSRLLGLPCPSNLEEPRPLRSSYMHIIQKRKNNSVKFRNTLELSLYNHQSNTITSNLSFENVTNLVANLTTASGPVRHSDQTLLATTESVLSADQLKTEDRLIGPQVEEPEITSVKLGELADIKFSTDLNEAEYSQISPPKEERPEQVRATINTAEMAESSNKSDEDDNKLEALTSTEKFDDSQTPFLIRQEPYLPMLSLMDDGKNGPTSIRNKDGRNSDDSTEPTIEVFQVGQVLQDDLVSHPDDGRTQEITEDGTKSWNPESSVEKPTGESVLPIPNVAKESCYQQPIIQPCSEDAFRENPPTSTWYYDPVEMVCHLTSDCITNANAFPSEKDCKSTCVPLSVCSHFTLLGNLSHYGLAASDLCQTAPTLEIQKSWPTVLPGRSELEQITNTTQVTASQIPSLYEDISLHETTMIESGCANVGQMESRWYLDVTSGVCKEFAYSHCGGSTNNFLARTDCEQFCAAKKEDPAVICRQLPDKGQCSFNLTMWYFDPDAPEVGNEIGKGTCRTFTYTGCAGNSNRFTTQANCLSTCGAFKESFPLADLKKDQDDAYEDSASEAKEDPAETSKGLPSRDLDKSTRKDKTRKIDPLTIEAGRCRPLNCSANLLEKKECEQLNFQRWFFNAHTSNCEPFNYTGCGGSENTFDDADSCHSACKARIVRPDRDQRCDSLPHQTKCYTLSLSGTPGTEQKDNVIAFHFSVASSTCKAFQLDTTRPGCSMKPYFSNGQECIRACVKSTPTERHLQNRCFARKTHSTGNCSTGQDKIYRWSYLSELNQCVRFSQCESQIVNTLQPGNNFATRAICETTCMATSLEEVCQLPSDPGPCRANQARYYYDTKTAQCRLFVYGGCLGNANRFVTRQECQAACAEFPTRVIMTSNGTGILTGSEPDRKVTANEAESEPQSISVEVFDRMWRITQHHTDHFPWDLCLESHSYGTCPNPNDHHKLAAGYPHVQLTRYFYDRRLGKCQPFTYTGCGARGNHFDTTDACKTVCEDRLRNPKGARCSATGELKLCPGSGLNGWSFNQSTGDCQFVELCPNPETEMKSTSNGERSSQRRTNNKWQGIWQAKNGALTAGVYATRSACQYHCLPKPPRGTDAQNVCHMNPIVTVPVGCNAMVTRWYFDPREATCRSYVTCPQYGNNFPSERVCLDICAPTQPLPVDFLCSSSFLFTFSPSQITKTWGQKTSSDVTYPKRYYFNQSSQTCESFHFTGMLAHGNNFPTLAACNTTCLFVPNIEAIRMPESTEPRRKQQQSEDHKQQQQLKQQQLSWSDRQTSVTEKNRPSPVHDGEPTLDDGKKPKYPVIGVNVMNKTTFQSPCLTPLSTMGANELDKQTICDPEDIIRELGYRFRAIENSDTANGGQVEGICELTLVPICLSEPKLVFGGIVDPRMRTIGRVFQTQAECEKTCLNSRRRRRSAMDEDEAGTAEDFQLESLVESILEKSGYETDEVPTLVLRNGCSPEHSNAEQVDRFRHDFQVFTRWPCKFDNEQNRNLVPLIERLSGKDVLLPCWILSADEPRVRWIRLKDKKSYSVAAIKIPALNGIWMAPLRLNRVHPLRHNGVWSCEATNLNEQRVMDQLVQLHVIPRTFDRPHGHPRVKPITERVVHVPDGGTLFLACSFLKPGKNEGYFYEERINTQHANVSTIVLPKRREVQFLYIHPVQALLHDGPWSCSNNRGDSIRYFVEVGTAPEFTSPQSTQFWTVSKHRRMQTLHCPRLVNWGSPRGRITWLRCNRRADTCRAVTLATTEQDEMKLTVYPQPDDTYLCRIQNMWGRTEQKFVFLSSEYNG</sequence>
<feature type="compositionally biased region" description="Basic and acidic residues" evidence="2">
    <location>
        <begin position="1284"/>
        <end position="1303"/>
    </location>
</feature>
<dbReference type="GO" id="GO:0004867">
    <property type="term" value="F:serine-type endopeptidase inhibitor activity"/>
    <property type="evidence" value="ECO:0007669"/>
    <property type="project" value="InterPro"/>
</dbReference>
<evidence type="ECO:0000313" key="6">
    <source>
        <dbReference type="Proteomes" id="UP000728185"/>
    </source>
</evidence>
<keyword evidence="1" id="KW-1015">Disulfide bond</keyword>
<feature type="domain" description="BPTI/Kunitz inhibitor" evidence="3">
    <location>
        <begin position="608"/>
        <end position="660"/>
    </location>
</feature>
<dbReference type="InterPro" id="IPR020901">
    <property type="entry name" value="Prtase_inh_Kunz-CS"/>
</dbReference>
<feature type="region of interest" description="Disordered" evidence="2">
    <location>
        <begin position="1249"/>
        <end position="1304"/>
    </location>
</feature>
<dbReference type="PROSITE" id="PS50835">
    <property type="entry name" value="IG_LIKE"/>
    <property type="match status" value="1"/>
</dbReference>
<feature type="compositionally biased region" description="Basic and acidic residues" evidence="2">
    <location>
        <begin position="563"/>
        <end position="590"/>
    </location>
</feature>
<comment type="caution">
    <text evidence="5">The sequence shown here is derived from an EMBL/GenBank/DDBJ whole genome shotgun (WGS) entry which is preliminary data.</text>
</comment>
<dbReference type="InterPro" id="IPR002223">
    <property type="entry name" value="Kunitz_BPTI"/>
</dbReference>
<evidence type="ECO:0000313" key="5">
    <source>
        <dbReference type="EMBL" id="KAA0190977.1"/>
    </source>
</evidence>
<dbReference type="PROSITE" id="PS50279">
    <property type="entry name" value="BPTI_KUNITZ_2"/>
    <property type="match status" value="6"/>
</dbReference>
<feature type="compositionally biased region" description="Basic and acidic residues" evidence="2">
    <location>
        <begin position="246"/>
        <end position="260"/>
    </location>
</feature>
<feature type="region of interest" description="Disordered" evidence="2">
    <location>
        <begin position="556"/>
        <end position="590"/>
    </location>
</feature>
<proteinExistence type="predicted"/>
<evidence type="ECO:0008006" key="7">
    <source>
        <dbReference type="Google" id="ProtNLM"/>
    </source>
</evidence>
<dbReference type="SUPFAM" id="SSF57362">
    <property type="entry name" value="BPTI-like"/>
    <property type="match status" value="9"/>
</dbReference>
<dbReference type="CDD" id="cd22593">
    <property type="entry name" value="Kunitz_conkunitzin"/>
    <property type="match status" value="1"/>
</dbReference>
<dbReference type="InterPro" id="IPR050098">
    <property type="entry name" value="TFPI/VKTCI-like"/>
</dbReference>
<name>A0A8E0RY64_9TREM</name>
<dbReference type="PRINTS" id="PR00759">
    <property type="entry name" value="BASICPTASE"/>
</dbReference>
<feature type="domain" description="BPTI/Kunitz inhibitor" evidence="3">
    <location>
        <begin position="479"/>
        <end position="538"/>
    </location>
</feature>
<dbReference type="CDD" id="cd00109">
    <property type="entry name" value="Kunitz-type"/>
    <property type="match status" value="3"/>
</dbReference>
<accession>A0A8E0RY64</accession>
<dbReference type="FunFam" id="4.10.410.10:FF:000004">
    <property type="entry name" value="Tissue factor pathway inhibitor"/>
    <property type="match status" value="1"/>
</dbReference>
<reference evidence="5" key="1">
    <citation type="submission" date="2019-05" db="EMBL/GenBank/DDBJ databases">
        <title>Annotation for the trematode Fasciolopsis buski.</title>
        <authorList>
            <person name="Choi Y.-J."/>
        </authorList>
    </citation>
    <scope>NUCLEOTIDE SEQUENCE</scope>
    <source>
        <strain evidence="5">HT</strain>
        <tissue evidence="5">Whole worm</tissue>
    </source>
</reference>
<dbReference type="EMBL" id="LUCM01006640">
    <property type="protein sequence ID" value="KAA0190977.1"/>
    <property type="molecule type" value="Genomic_DNA"/>
</dbReference>
<dbReference type="PROSITE" id="PS00280">
    <property type="entry name" value="BPTI_KUNITZ_1"/>
    <property type="match status" value="4"/>
</dbReference>
<gene>
    <name evidence="5" type="ORF">FBUS_02265</name>
</gene>
<feature type="domain" description="BPTI/Kunitz inhibitor" evidence="3">
    <location>
        <begin position="421"/>
        <end position="468"/>
    </location>
</feature>
<dbReference type="InterPro" id="IPR036179">
    <property type="entry name" value="Ig-like_dom_sf"/>
</dbReference>
<dbReference type="InterPro" id="IPR036880">
    <property type="entry name" value="Kunitz_BPTI_sf"/>
</dbReference>
<dbReference type="OrthoDB" id="5950222at2759"/>
<dbReference type="Proteomes" id="UP000728185">
    <property type="component" value="Unassembled WGS sequence"/>
</dbReference>
<evidence type="ECO:0000259" key="4">
    <source>
        <dbReference type="PROSITE" id="PS50835"/>
    </source>
</evidence>
<feature type="domain" description="Ig-like" evidence="4">
    <location>
        <begin position="1695"/>
        <end position="1786"/>
    </location>
</feature>
<feature type="domain" description="BPTI/Kunitz inhibitor" evidence="3">
    <location>
        <begin position="822"/>
        <end position="872"/>
    </location>
</feature>
<feature type="domain" description="BPTI/Kunitz inhibitor" evidence="3">
    <location>
        <begin position="934"/>
        <end position="998"/>
    </location>
</feature>
<dbReference type="InterPro" id="IPR007110">
    <property type="entry name" value="Ig-like_dom"/>
</dbReference>